<keyword evidence="6 10" id="KW-0472">Membrane</keyword>
<evidence type="ECO:0000256" key="10">
    <source>
        <dbReference type="SAM" id="Phobius"/>
    </source>
</evidence>
<dbReference type="PIRSF" id="PIRSF005409">
    <property type="entry name" value="Synaptobrevin_euk"/>
    <property type="match status" value="1"/>
</dbReference>
<feature type="transmembrane region" description="Helical" evidence="10">
    <location>
        <begin position="87"/>
        <end position="107"/>
    </location>
</feature>
<dbReference type="PROSITE" id="PS50892">
    <property type="entry name" value="V_SNARE"/>
    <property type="match status" value="1"/>
</dbReference>
<keyword evidence="2" id="KW-0813">Transport</keyword>
<proteinExistence type="inferred from homology"/>
<dbReference type="InterPro" id="IPR001388">
    <property type="entry name" value="Synaptobrevin-like"/>
</dbReference>
<evidence type="ECO:0000256" key="6">
    <source>
        <dbReference type="ARBA" id="ARBA00023136"/>
    </source>
</evidence>
<accession>A0A0D2WUQ0</accession>
<dbReference type="GO" id="GO:0005737">
    <property type="term" value="C:cytoplasm"/>
    <property type="evidence" value="ECO:0007669"/>
    <property type="project" value="UniProtKB-ARBA"/>
</dbReference>
<dbReference type="AlphaFoldDB" id="A0A0D2WUQ0"/>
<evidence type="ECO:0000256" key="7">
    <source>
        <dbReference type="ARBA" id="ARBA00046280"/>
    </source>
</evidence>
<feature type="domain" description="V-SNARE coiled-coil homology" evidence="11">
    <location>
        <begin position="23"/>
        <end position="83"/>
    </location>
</feature>
<dbReference type="PROSITE" id="PS00417">
    <property type="entry name" value="SYNAPTOBREVIN"/>
    <property type="match status" value="1"/>
</dbReference>
<evidence type="ECO:0000259" key="11">
    <source>
        <dbReference type="PROSITE" id="PS50892"/>
    </source>
</evidence>
<dbReference type="Pfam" id="PF00957">
    <property type="entry name" value="Synaptobrevin"/>
    <property type="match status" value="1"/>
</dbReference>
<keyword evidence="3 10" id="KW-0812">Transmembrane</keyword>
<evidence type="ECO:0000256" key="9">
    <source>
        <dbReference type="SAM" id="MobiDB-lite"/>
    </source>
</evidence>
<dbReference type="EMBL" id="KE346369">
    <property type="protein sequence ID" value="KJE95728.1"/>
    <property type="molecule type" value="Genomic_DNA"/>
</dbReference>
<evidence type="ECO:0000256" key="8">
    <source>
        <dbReference type="PROSITE-ProRule" id="PRU00290"/>
    </source>
</evidence>
<gene>
    <name evidence="12" type="ORF">CAOG_006150</name>
</gene>
<dbReference type="PANTHER" id="PTHR45701">
    <property type="entry name" value="SYNAPTOBREVIN FAMILY MEMBER"/>
    <property type="match status" value="1"/>
</dbReference>
<keyword evidence="13" id="KW-1185">Reference proteome</keyword>
<evidence type="ECO:0000256" key="5">
    <source>
        <dbReference type="ARBA" id="ARBA00022989"/>
    </source>
</evidence>
<dbReference type="Gene3D" id="1.20.5.110">
    <property type="match status" value="1"/>
</dbReference>
<name>A0A0D2WUQ0_CAPO3</name>
<dbReference type="eggNOG" id="KOG0860">
    <property type="taxonomic scope" value="Eukaryota"/>
</dbReference>
<evidence type="ECO:0000256" key="1">
    <source>
        <dbReference type="ARBA" id="ARBA00008025"/>
    </source>
</evidence>
<dbReference type="InParanoid" id="A0A0D2WUQ0"/>
<dbReference type="Proteomes" id="UP000008743">
    <property type="component" value="Unassembled WGS sequence"/>
</dbReference>
<evidence type="ECO:0000256" key="4">
    <source>
        <dbReference type="ARBA" id="ARBA00022927"/>
    </source>
</evidence>
<evidence type="ECO:0000256" key="3">
    <source>
        <dbReference type="ARBA" id="ARBA00022692"/>
    </source>
</evidence>
<feature type="region of interest" description="Disordered" evidence="9">
    <location>
        <begin position="1"/>
        <end position="26"/>
    </location>
</feature>
<evidence type="ECO:0000313" key="12">
    <source>
        <dbReference type="EMBL" id="KJE95728.1"/>
    </source>
</evidence>
<dbReference type="GO" id="GO:0015031">
    <property type="term" value="P:protein transport"/>
    <property type="evidence" value="ECO:0007669"/>
    <property type="project" value="UniProtKB-KW"/>
</dbReference>
<dbReference type="FunFam" id="1.20.5.110:FF:000004">
    <property type="entry name" value="Vesicle-associated membrane protein 7"/>
    <property type="match status" value="1"/>
</dbReference>
<reference evidence="13" key="1">
    <citation type="submission" date="2011-02" db="EMBL/GenBank/DDBJ databases">
        <title>The Genome Sequence of Capsaspora owczarzaki ATCC 30864.</title>
        <authorList>
            <person name="Russ C."/>
            <person name="Cuomo C."/>
            <person name="Burger G."/>
            <person name="Gray M.W."/>
            <person name="Holland P.W.H."/>
            <person name="King N."/>
            <person name="Lang F.B.F."/>
            <person name="Roger A.J."/>
            <person name="Ruiz-Trillo I."/>
            <person name="Young S.K."/>
            <person name="Zeng Q."/>
            <person name="Gargeya S."/>
            <person name="Alvarado L."/>
            <person name="Berlin A."/>
            <person name="Chapman S.B."/>
            <person name="Chen Z."/>
            <person name="Freedman E."/>
            <person name="Gellesch M."/>
            <person name="Goldberg J."/>
            <person name="Griggs A."/>
            <person name="Gujja S."/>
            <person name="Heilman E."/>
            <person name="Heiman D."/>
            <person name="Howarth C."/>
            <person name="Mehta T."/>
            <person name="Neiman D."/>
            <person name="Pearson M."/>
            <person name="Roberts A."/>
            <person name="Saif S."/>
            <person name="Shea T."/>
            <person name="Shenoy N."/>
            <person name="Sisk P."/>
            <person name="Stolte C."/>
            <person name="Sykes S."/>
            <person name="White J."/>
            <person name="Yandava C."/>
            <person name="Haas B."/>
            <person name="Nusbaum C."/>
            <person name="Birren B."/>
        </authorList>
    </citation>
    <scope>NUCLEOTIDE SEQUENCE</scope>
    <source>
        <strain evidence="13">ATCC 30864</strain>
    </source>
</reference>
<comment type="similarity">
    <text evidence="1">Belongs to the synaptobrevin family.</text>
</comment>
<dbReference type="GO" id="GO:0016020">
    <property type="term" value="C:membrane"/>
    <property type="evidence" value="ECO:0007669"/>
    <property type="project" value="InterPro"/>
</dbReference>
<dbReference type="PRINTS" id="PR00219">
    <property type="entry name" value="SYNAPTOBREVN"/>
</dbReference>
<dbReference type="InterPro" id="IPR016444">
    <property type="entry name" value="Synaptobrevin/VAMP"/>
</dbReference>
<dbReference type="PhylomeDB" id="A0A0D2WUQ0"/>
<keyword evidence="4" id="KW-0653">Protein transport</keyword>
<sequence>MTNLRFDRAAGGGPSTSAGSNDRLRQTQDQVDEVVGIMKNNVEKVLERDAKLTDIQDKSEALRDGAERFQTTSRKLKRKMWYKNIKFMIILVVVVLILIGAIVLWAAPWK</sequence>
<dbReference type="InterPro" id="IPR042855">
    <property type="entry name" value="V_SNARE_CC"/>
</dbReference>
<evidence type="ECO:0000256" key="2">
    <source>
        <dbReference type="ARBA" id="ARBA00022448"/>
    </source>
</evidence>
<dbReference type="GO" id="GO:0016192">
    <property type="term" value="P:vesicle-mediated transport"/>
    <property type="evidence" value="ECO:0007669"/>
    <property type="project" value="InterPro"/>
</dbReference>
<keyword evidence="5 10" id="KW-1133">Transmembrane helix</keyword>
<dbReference type="SUPFAM" id="SSF58038">
    <property type="entry name" value="SNARE fusion complex"/>
    <property type="match status" value="1"/>
</dbReference>
<dbReference type="FunCoup" id="A0A0D2WUQ0">
    <property type="interactions" value="150"/>
</dbReference>
<keyword evidence="8" id="KW-0175">Coiled coil</keyword>
<dbReference type="OrthoDB" id="10042941at2759"/>
<dbReference type="GO" id="GO:0012505">
    <property type="term" value="C:endomembrane system"/>
    <property type="evidence" value="ECO:0007669"/>
    <property type="project" value="UniProtKB-SubCell"/>
</dbReference>
<comment type="subcellular location">
    <subcellularLocation>
        <location evidence="7">Endomembrane system</location>
        <topology evidence="7">Single-pass type IV membrane protein</topology>
    </subcellularLocation>
</comment>
<organism evidence="12 13">
    <name type="scientific">Capsaspora owczarzaki (strain ATCC 30864)</name>
    <dbReference type="NCBI Taxonomy" id="595528"/>
    <lineage>
        <taxon>Eukaryota</taxon>
        <taxon>Filasterea</taxon>
        <taxon>Capsaspora</taxon>
    </lineage>
</organism>
<dbReference type="STRING" id="595528.A0A0D2WUQ0"/>
<protein>
    <recommendedName>
        <fullName evidence="11">V-SNARE coiled-coil homology domain-containing protein</fullName>
    </recommendedName>
</protein>
<evidence type="ECO:0000313" key="13">
    <source>
        <dbReference type="Proteomes" id="UP000008743"/>
    </source>
</evidence>